<evidence type="ECO:0000256" key="7">
    <source>
        <dbReference type="ARBA" id="ARBA00023014"/>
    </source>
</evidence>
<evidence type="ECO:0000313" key="12">
    <source>
        <dbReference type="Proteomes" id="UP000321272"/>
    </source>
</evidence>
<dbReference type="EMBL" id="CP042382">
    <property type="protein sequence ID" value="QEA39055.1"/>
    <property type="molecule type" value="Genomic_DNA"/>
</dbReference>
<feature type="chain" id="PRO_5023022725" description="High-potential iron-sulfur protein" evidence="9">
    <location>
        <begin position="34"/>
        <end position="105"/>
    </location>
</feature>
<evidence type="ECO:0000256" key="2">
    <source>
        <dbReference type="ARBA" id="ARBA00022448"/>
    </source>
</evidence>
<evidence type="ECO:0000256" key="5">
    <source>
        <dbReference type="ARBA" id="ARBA00022982"/>
    </source>
</evidence>
<dbReference type="KEGG" id="paur:FGL86_08215"/>
<evidence type="ECO:0000256" key="4">
    <source>
        <dbReference type="ARBA" id="ARBA00022723"/>
    </source>
</evidence>
<dbReference type="GO" id="GO:0009055">
    <property type="term" value="F:electron transfer activity"/>
    <property type="evidence" value="ECO:0007669"/>
    <property type="project" value="InterPro"/>
</dbReference>
<dbReference type="InterPro" id="IPR036369">
    <property type="entry name" value="HIPIP_sf"/>
</dbReference>
<keyword evidence="6 8" id="KW-0408">Iron</keyword>
<reference evidence="11 12" key="1">
    <citation type="submission" date="2019-06" db="EMBL/GenBank/DDBJ databases">
        <title>Genome analyses of bacteria isolated from kimchi.</title>
        <authorList>
            <person name="Lee S."/>
            <person name="Ahn S."/>
            <person name="Roh S."/>
        </authorList>
    </citation>
    <scope>NUCLEOTIDE SEQUENCE [LARGE SCALE GENOMIC DNA]</scope>
    <source>
        <strain evidence="11 12">CBA4606</strain>
    </source>
</reference>
<protein>
    <recommendedName>
        <fullName evidence="8">High-potential iron-sulfur protein</fullName>
        <shortName evidence="8">HiPIP</shortName>
    </recommendedName>
</protein>
<dbReference type="PROSITE" id="PS51318">
    <property type="entry name" value="TAT"/>
    <property type="match status" value="1"/>
</dbReference>
<dbReference type="PROSITE" id="PS51373">
    <property type="entry name" value="HIPIP"/>
    <property type="match status" value="1"/>
</dbReference>
<feature type="signal peptide" evidence="9">
    <location>
        <begin position="1"/>
        <end position="33"/>
    </location>
</feature>
<name>A0A5B8SU76_9GAMM</name>
<keyword evidence="12" id="KW-1185">Reference proteome</keyword>
<evidence type="ECO:0000259" key="10">
    <source>
        <dbReference type="PROSITE" id="PS51373"/>
    </source>
</evidence>
<proteinExistence type="inferred from homology"/>
<dbReference type="InterPro" id="IPR006311">
    <property type="entry name" value="TAT_signal"/>
</dbReference>
<keyword evidence="7 8" id="KW-0411">Iron-sulfur</keyword>
<keyword evidence="9" id="KW-0732">Signal</keyword>
<evidence type="ECO:0000256" key="6">
    <source>
        <dbReference type="ARBA" id="ARBA00023004"/>
    </source>
</evidence>
<dbReference type="Pfam" id="PF01355">
    <property type="entry name" value="HIPIP"/>
    <property type="match status" value="1"/>
</dbReference>
<evidence type="ECO:0000256" key="3">
    <source>
        <dbReference type="ARBA" id="ARBA00022485"/>
    </source>
</evidence>
<keyword evidence="4 8" id="KW-0479">Metal-binding</keyword>
<dbReference type="OrthoDB" id="5298540at2"/>
<keyword evidence="5 8" id="KW-0249">Electron transport</keyword>
<dbReference type="RefSeq" id="WP_147184111.1">
    <property type="nucleotide sequence ID" value="NZ_CP042382.1"/>
</dbReference>
<dbReference type="SUPFAM" id="SSF57652">
    <property type="entry name" value="HIPIP (high potential iron protein)"/>
    <property type="match status" value="1"/>
</dbReference>
<evidence type="ECO:0000256" key="8">
    <source>
        <dbReference type="RuleBase" id="RU000620"/>
    </source>
</evidence>
<evidence type="ECO:0000256" key="1">
    <source>
        <dbReference type="ARBA" id="ARBA00002137"/>
    </source>
</evidence>
<dbReference type="GO" id="GO:0046872">
    <property type="term" value="F:metal ion binding"/>
    <property type="evidence" value="ECO:0007669"/>
    <property type="project" value="UniProtKB-KW"/>
</dbReference>
<gene>
    <name evidence="11" type="ORF">FGL86_08215</name>
</gene>
<dbReference type="Proteomes" id="UP000321272">
    <property type="component" value="Chromosome"/>
</dbReference>
<keyword evidence="3 8" id="KW-0004">4Fe-4S</keyword>
<dbReference type="GO" id="GO:0051539">
    <property type="term" value="F:4 iron, 4 sulfur cluster binding"/>
    <property type="evidence" value="ECO:0007669"/>
    <property type="project" value="UniProtKB-KW"/>
</dbReference>
<dbReference type="GO" id="GO:0019646">
    <property type="term" value="P:aerobic electron transport chain"/>
    <property type="evidence" value="ECO:0007669"/>
    <property type="project" value="InterPro"/>
</dbReference>
<dbReference type="InterPro" id="IPR000170">
    <property type="entry name" value="High_potential_FeS_prot"/>
</dbReference>
<dbReference type="AlphaFoldDB" id="A0A5B8SU76"/>
<organism evidence="11 12">
    <name type="scientific">Pistricoccus aurantiacus</name>
    <dbReference type="NCBI Taxonomy" id="1883414"/>
    <lineage>
        <taxon>Bacteria</taxon>
        <taxon>Pseudomonadati</taxon>
        <taxon>Pseudomonadota</taxon>
        <taxon>Gammaproteobacteria</taxon>
        <taxon>Oceanospirillales</taxon>
        <taxon>Halomonadaceae</taxon>
        <taxon>Pistricoccus</taxon>
    </lineage>
</organism>
<keyword evidence="2 8" id="KW-0813">Transport</keyword>
<evidence type="ECO:0000313" key="11">
    <source>
        <dbReference type="EMBL" id="QEA39055.1"/>
    </source>
</evidence>
<comment type="function">
    <text evidence="1 8">Specific class of high-redox-potential 4Fe-4S ferredoxins. Functions in anaerobic electron transport in most purple and in some other photosynthetic bacteria and in at least one genus (Paracoccus) of halophilic, denitrifying bacteria.</text>
</comment>
<comment type="subunit">
    <text evidence="8">Homodimer.</text>
</comment>
<comment type="similarity">
    <text evidence="8">Belongs to the high-potential iron-sulfur protein (HiPIP) family.</text>
</comment>
<evidence type="ECO:0000256" key="9">
    <source>
        <dbReference type="SAM" id="SignalP"/>
    </source>
</evidence>
<sequence length="105" mass="11478">MADQHRRDFIRHGLLGLAALPLSTGLLANSAQAEELPRLDPDSPQAKSLGYVTNIAKAKDNPTYQAGEHCANCMFFKQANNGCQVFPQYSVVPDGWCQSWTKQAG</sequence>
<accession>A0A5B8SU76</accession>
<dbReference type="Gene3D" id="4.10.490.10">
    <property type="entry name" value="High potential iron-sulphur protein"/>
    <property type="match status" value="1"/>
</dbReference>
<feature type="domain" description="High potential iron-sulfur proteins family profile" evidence="10">
    <location>
        <begin position="33"/>
        <end position="105"/>
    </location>
</feature>